<gene>
    <name evidence="1" type="ORF">GOQ27_00050</name>
</gene>
<dbReference type="InterPro" id="IPR006530">
    <property type="entry name" value="YD"/>
</dbReference>
<proteinExistence type="predicted"/>
<dbReference type="NCBIfam" id="TIGR01643">
    <property type="entry name" value="YD_repeat_2x"/>
    <property type="match status" value="1"/>
</dbReference>
<dbReference type="AlphaFoldDB" id="A0A942USY9"/>
<feature type="non-terminal residue" evidence="1">
    <location>
        <position position="1"/>
    </location>
</feature>
<accession>A0A942USY9</accession>
<dbReference type="EMBL" id="WSFT01000001">
    <property type="protein sequence ID" value="MBS4536830.1"/>
    <property type="molecule type" value="Genomic_DNA"/>
</dbReference>
<keyword evidence="2" id="KW-1185">Reference proteome</keyword>
<protein>
    <submittedName>
        <fullName evidence="1">RHS repeat protein</fullName>
    </submittedName>
</protein>
<name>A0A942USY9_9FIRM</name>
<organism evidence="1 2">
    <name type="scientific">Anaeromonas frigoriresistens</name>
    <dbReference type="NCBI Taxonomy" id="2683708"/>
    <lineage>
        <taxon>Bacteria</taxon>
        <taxon>Bacillati</taxon>
        <taxon>Bacillota</taxon>
        <taxon>Tissierellia</taxon>
        <taxon>Tissierellales</taxon>
        <taxon>Thermohalobacteraceae</taxon>
        <taxon>Anaeromonas</taxon>
    </lineage>
</organism>
<comment type="caution">
    <text evidence="1">The sequence shown here is derived from an EMBL/GenBank/DDBJ whole genome shotgun (WGS) entry which is preliminary data.</text>
</comment>
<sequence length="56" mass="6887">YEKEEYKYDPLNQLVEVKNRNEENRKYFYDSLGNRAGEIKMSYIKIGLWSYFDKLP</sequence>
<evidence type="ECO:0000313" key="1">
    <source>
        <dbReference type="EMBL" id="MBS4536830.1"/>
    </source>
</evidence>
<dbReference type="Proteomes" id="UP000724672">
    <property type="component" value="Unassembled WGS sequence"/>
</dbReference>
<reference evidence="1" key="1">
    <citation type="submission" date="2019-12" db="EMBL/GenBank/DDBJ databases">
        <title>Clostridiaceae gen. nov. sp. nov., isolated from sediment in Xinjiang, China.</title>
        <authorList>
            <person name="Zhang R."/>
        </authorList>
    </citation>
    <scope>NUCLEOTIDE SEQUENCE</scope>
    <source>
        <strain evidence="1">D2Q-11</strain>
    </source>
</reference>
<evidence type="ECO:0000313" key="2">
    <source>
        <dbReference type="Proteomes" id="UP000724672"/>
    </source>
</evidence>